<evidence type="ECO:0008006" key="4">
    <source>
        <dbReference type="Google" id="ProtNLM"/>
    </source>
</evidence>
<feature type="transmembrane region" description="Helical" evidence="1">
    <location>
        <begin position="39"/>
        <end position="60"/>
    </location>
</feature>
<feature type="transmembrane region" description="Helical" evidence="1">
    <location>
        <begin position="178"/>
        <end position="198"/>
    </location>
</feature>
<name>B8GCE8_CHLAD</name>
<dbReference type="Proteomes" id="UP000002508">
    <property type="component" value="Chromosome"/>
</dbReference>
<dbReference type="RefSeq" id="WP_015940850.1">
    <property type="nucleotide sequence ID" value="NC_011831.1"/>
</dbReference>
<dbReference type="HOGENOM" id="CLU_011570_0_0_0"/>
<keyword evidence="1" id="KW-1133">Transmembrane helix</keyword>
<feature type="transmembrane region" description="Helical" evidence="1">
    <location>
        <begin position="148"/>
        <end position="166"/>
    </location>
</feature>
<keyword evidence="3" id="KW-1185">Reference proteome</keyword>
<sequence length="842" mass="92376">MIGVAGEVVVWWGIAQLFALIGWPVAYRLFRYVPALGIALARPLGLLLTGFVTWLLAMLGLGRFELLLIVICCLLIGGGGWFWLWRQHYRRPPVWQWLAGEAIFLAALLGVVWLRGHDPTPWGTERPMDFAFFNAIQRSGLFPPHDPWLAGYSINYYYFGYLLMSIPAMLSGLPPATAYNLSLALLAAMTAQGAFGIIDELLRLLNHPPRPIIRGVLGMLGAVIILVAGNQSGAIQVLTGDERAVALDDRQLLAALGQALRGEDFITLPYPLQTAPHDFGIIDGWRRADKWNDFNWWWPSRSLWDGYRVAGDPPRRERRYTITEFPFFSFRLGDMHPHVMALPFATLAIGLVLAVVATPPSHMPGSRSDTDAGEASVASAHSVTSVAALFPTGRAGWLMRILHGIILGSLYAINSWDLPTYLLLYLGGLALMSYQVGTTVGWRAWLREAVIITVLAFALFLPFHLTFRSPVGGATPWLDVPILSRLTSVIGVYLGERSGWHSFVIIFGLMGLPVIAGSYLYRPAYHVALSDSSQARWWSWLPVILLVIGLLIGFPLIALAGLVWVFGQRALVAAETGVRVGLLIAALGCAILFGVEIIYIRDVFEGLSARMNTVFKFYYQVWLLWGILAPVGLWWMWGGAVGGRRFAAVVVSLCGAVLLVGASIYPLLVVRDIGRGPWIGLNGYTPREQTAAGAASISWLRRYAPAGSVVLEAVALENEAAVASGSETPRCGGSYNWQGFGGVAAASGYATVLGWVGHEMQWRGGDAAALAELGPRCLAVDTIYRSGDLARIQALIEQYRIDYIYIGALERERYPADRLAALAQVGEQVFAQDEVVIYRVRR</sequence>
<feature type="transmembrane region" description="Helical" evidence="1">
    <location>
        <begin position="339"/>
        <end position="360"/>
    </location>
</feature>
<evidence type="ECO:0000313" key="3">
    <source>
        <dbReference type="Proteomes" id="UP000002508"/>
    </source>
</evidence>
<dbReference type="PANTHER" id="PTHR10790:SF51">
    <property type="entry name" value="TETRATRICOPEPTIDE REPEAT PROTEIN"/>
    <property type="match status" value="1"/>
</dbReference>
<dbReference type="KEGG" id="cag:Cagg_2106"/>
<dbReference type="eggNOG" id="COG5427">
    <property type="taxonomic scope" value="Bacteria"/>
</dbReference>
<organism evidence="2 3">
    <name type="scientific">Chloroflexus aggregans (strain MD-66 / DSM 9485)</name>
    <dbReference type="NCBI Taxonomy" id="326427"/>
    <lineage>
        <taxon>Bacteria</taxon>
        <taxon>Bacillati</taxon>
        <taxon>Chloroflexota</taxon>
        <taxon>Chloroflexia</taxon>
        <taxon>Chloroflexales</taxon>
        <taxon>Chloroflexineae</taxon>
        <taxon>Chloroflexaceae</taxon>
        <taxon>Chloroflexus</taxon>
    </lineage>
</organism>
<dbReference type="Pfam" id="PF10060">
    <property type="entry name" value="DUF2298"/>
    <property type="match status" value="1"/>
</dbReference>
<dbReference type="InterPro" id="IPR018746">
    <property type="entry name" value="DUF2298"/>
</dbReference>
<feature type="transmembrane region" description="Helical" evidence="1">
    <location>
        <begin position="66"/>
        <end position="85"/>
    </location>
</feature>
<dbReference type="PANTHER" id="PTHR10790">
    <property type="entry name" value="TPR-DOMAIN CONTAINING PROTEIN"/>
    <property type="match status" value="1"/>
</dbReference>
<evidence type="ECO:0000256" key="1">
    <source>
        <dbReference type="SAM" id="Phobius"/>
    </source>
</evidence>
<dbReference type="EMBL" id="CP001337">
    <property type="protein sequence ID" value="ACL24992.1"/>
    <property type="molecule type" value="Genomic_DNA"/>
</dbReference>
<dbReference type="OrthoDB" id="134460at2"/>
<feature type="transmembrane region" description="Helical" evidence="1">
    <location>
        <begin position="578"/>
        <end position="600"/>
    </location>
</feature>
<feature type="transmembrane region" description="Helical" evidence="1">
    <location>
        <begin position="541"/>
        <end position="566"/>
    </location>
</feature>
<keyword evidence="1" id="KW-0472">Membrane</keyword>
<reference evidence="2" key="1">
    <citation type="submission" date="2008-12" db="EMBL/GenBank/DDBJ databases">
        <title>Complete sequence of Chloroflexus aggregans DSM 9485.</title>
        <authorList>
            <consortium name="US DOE Joint Genome Institute"/>
            <person name="Lucas S."/>
            <person name="Copeland A."/>
            <person name="Lapidus A."/>
            <person name="Glavina del Rio T."/>
            <person name="Dalin E."/>
            <person name="Tice H."/>
            <person name="Pitluck S."/>
            <person name="Foster B."/>
            <person name="Larimer F."/>
            <person name="Land M."/>
            <person name="Hauser L."/>
            <person name="Kyrpides N."/>
            <person name="Mikhailova N."/>
            <person name="Bryant D."/>
            <person name="Richardson P."/>
        </authorList>
    </citation>
    <scope>NUCLEOTIDE SEQUENCE</scope>
    <source>
        <strain evidence="2">DSM 9485</strain>
    </source>
</reference>
<feature type="transmembrane region" description="Helical" evidence="1">
    <location>
        <begin position="210"/>
        <end position="229"/>
    </location>
</feature>
<keyword evidence="1" id="KW-0812">Transmembrane</keyword>
<feature type="transmembrane region" description="Helical" evidence="1">
    <location>
        <begin position="500"/>
        <end position="521"/>
    </location>
</feature>
<feature type="transmembrane region" description="Helical" evidence="1">
    <location>
        <begin position="449"/>
        <end position="467"/>
    </location>
</feature>
<dbReference type="NCBIfam" id="TIGR03662">
    <property type="entry name" value="Chlor_Arch_YYY"/>
    <property type="match status" value="1"/>
</dbReference>
<dbReference type="AlphaFoldDB" id="B8GCE8"/>
<protein>
    <recommendedName>
        <fullName evidence="4">YYY membrane protein</fullName>
    </recommendedName>
</protein>
<feature type="transmembrane region" description="Helical" evidence="1">
    <location>
        <begin position="422"/>
        <end position="442"/>
    </location>
</feature>
<feature type="transmembrane region" description="Helical" evidence="1">
    <location>
        <begin position="621"/>
        <end position="640"/>
    </location>
</feature>
<proteinExistence type="predicted"/>
<feature type="transmembrane region" description="Helical" evidence="1">
    <location>
        <begin position="646"/>
        <end position="668"/>
    </location>
</feature>
<dbReference type="STRING" id="326427.Cagg_2106"/>
<gene>
    <name evidence="2" type="ordered locus">Cagg_2106</name>
</gene>
<accession>B8GCE8</accession>
<feature type="transmembrane region" description="Helical" evidence="1">
    <location>
        <begin position="97"/>
        <end position="114"/>
    </location>
</feature>
<feature type="transmembrane region" description="Helical" evidence="1">
    <location>
        <begin position="6"/>
        <end position="27"/>
    </location>
</feature>
<evidence type="ECO:0000313" key="2">
    <source>
        <dbReference type="EMBL" id="ACL24992.1"/>
    </source>
</evidence>